<sequence>MNEKYSWTENETDDIWYHGKFSSVDECIKDAISCGKKPGEKIVIGLCEDYVPQL</sequence>
<gene>
    <name evidence="1" type="ORF">GN277_18275</name>
</gene>
<dbReference type="EMBL" id="WUQX01000001">
    <property type="protein sequence ID" value="MXP77253.1"/>
    <property type="molecule type" value="Genomic_DNA"/>
</dbReference>
<dbReference type="RefSeq" id="WP_159752427.1">
    <property type="nucleotide sequence ID" value="NZ_WUQX01000001.1"/>
</dbReference>
<name>A0A7X3MIX6_9FIRM</name>
<keyword evidence="2" id="KW-1185">Reference proteome</keyword>
<evidence type="ECO:0000313" key="1">
    <source>
        <dbReference type="EMBL" id="MXP77253.1"/>
    </source>
</evidence>
<reference evidence="1 2" key="1">
    <citation type="submission" date="2019-12" db="EMBL/GenBank/DDBJ databases">
        <title>Sporaefaciens musculi gen. nov., sp. nov., a novel bacterium isolated from the caecum of an obese mouse.</title>
        <authorList>
            <person name="Rasmussen T.S."/>
            <person name="Streidl T."/>
            <person name="Hitch T.C.A."/>
            <person name="Wortmann E."/>
            <person name="Deptula P."/>
            <person name="Hansen M."/>
            <person name="Nielsen D.S."/>
            <person name="Clavel T."/>
            <person name="Vogensen F.K."/>
        </authorList>
    </citation>
    <scope>NUCLEOTIDE SEQUENCE [LARGE SCALE GENOMIC DNA]</scope>
    <source>
        <strain evidence="1 2">WCA-9-b2</strain>
    </source>
</reference>
<accession>A0A7X3MIX6</accession>
<evidence type="ECO:0000313" key="2">
    <source>
        <dbReference type="Proteomes" id="UP000460412"/>
    </source>
</evidence>
<comment type="caution">
    <text evidence="1">The sequence shown here is derived from an EMBL/GenBank/DDBJ whole genome shotgun (WGS) entry which is preliminary data.</text>
</comment>
<dbReference type="AlphaFoldDB" id="A0A7X3MIX6"/>
<dbReference type="Proteomes" id="UP000460412">
    <property type="component" value="Unassembled WGS sequence"/>
</dbReference>
<organism evidence="1 2">
    <name type="scientific">Sporofaciens musculi</name>
    <dbReference type="NCBI Taxonomy" id="2681861"/>
    <lineage>
        <taxon>Bacteria</taxon>
        <taxon>Bacillati</taxon>
        <taxon>Bacillota</taxon>
        <taxon>Clostridia</taxon>
        <taxon>Lachnospirales</taxon>
        <taxon>Lachnospiraceae</taxon>
        <taxon>Sporofaciens</taxon>
    </lineage>
</organism>
<proteinExistence type="predicted"/>
<protein>
    <submittedName>
        <fullName evidence="1">Uncharacterized protein</fullName>
    </submittedName>
</protein>